<dbReference type="GO" id="GO:0005262">
    <property type="term" value="F:calcium channel activity"/>
    <property type="evidence" value="ECO:0007669"/>
    <property type="project" value="InterPro"/>
</dbReference>
<dbReference type="GeneID" id="43583564"/>
<feature type="region of interest" description="Disordered" evidence="1">
    <location>
        <begin position="75"/>
        <end position="117"/>
    </location>
</feature>
<dbReference type="RefSeq" id="XP_031855355.1">
    <property type="nucleotide sequence ID" value="XM_031999464.1"/>
</dbReference>
<feature type="signal peptide" evidence="2">
    <location>
        <begin position="1"/>
        <end position="29"/>
    </location>
</feature>
<name>A0A5E8BYU4_9ASCO</name>
<dbReference type="GO" id="GO:0098703">
    <property type="term" value="P:calcium ion import across plasma membrane"/>
    <property type="evidence" value="ECO:0007669"/>
    <property type="project" value="InterPro"/>
</dbReference>
<evidence type="ECO:0000313" key="4">
    <source>
        <dbReference type="Proteomes" id="UP000398389"/>
    </source>
</evidence>
<dbReference type="OrthoDB" id="5405745at2759"/>
<gene>
    <name evidence="3" type="ORF">SAPINGB_P004749</name>
</gene>
<organism evidence="3 4">
    <name type="scientific">Magnusiomyces paraingens</name>
    <dbReference type="NCBI Taxonomy" id="2606893"/>
    <lineage>
        <taxon>Eukaryota</taxon>
        <taxon>Fungi</taxon>
        <taxon>Dikarya</taxon>
        <taxon>Ascomycota</taxon>
        <taxon>Saccharomycotina</taxon>
        <taxon>Dipodascomycetes</taxon>
        <taxon>Dipodascales</taxon>
        <taxon>Dipodascaceae</taxon>
        <taxon>Magnusiomyces</taxon>
    </lineage>
</organism>
<evidence type="ECO:0000313" key="3">
    <source>
        <dbReference type="EMBL" id="VVT55809.1"/>
    </source>
</evidence>
<accession>A0A5E8BYU4</accession>
<feature type="chain" id="PRO_5023149319" description="FZ domain-containing protein" evidence="2">
    <location>
        <begin position="30"/>
        <end position="620"/>
    </location>
</feature>
<dbReference type="PANTHER" id="PTHR39142:SF1">
    <property type="entry name" value="AEL197CP"/>
    <property type="match status" value="1"/>
</dbReference>
<dbReference type="Pfam" id="PF12929">
    <property type="entry name" value="Mid1"/>
    <property type="match status" value="1"/>
</dbReference>
<dbReference type="InterPro" id="IPR036790">
    <property type="entry name" value="Frizzled_dom_sf"/>
</dbReference>
<keyword evidence="4" id="KW-1185">Reference proteome</keyword>
<reference evidence="3 4" key="1">
    <citation type="submission" date="2019-09" db="EMBL/GenBank/DDBJ databases">
        <authorList>
            <person name="Brejova B."/>
        </authorList>
    </citation>
    <scope>NUCLEOTIDE SEQUENCE [LARGE SCALE GENOMIC DNA]</scope>
</reference>
<feature type="compositionally biased region" description="Acidic residues" evidence="1">
    <location>
        <begin position="87"/>
        <end position="97"/>
    </location>
</feature>
<dbReference type="AlphaFoldDB" id="A0A5E8BYU4"/>
<dbReference type="EMBL" id="CABVLU010000003">
    <property type="protein sequence ID" value="VVT55809.1"/>
    <property type="molecule type" value="Genomic_DNA"/>
</dbReference>
<feature type="compositionally biased region" description="Basic and acidic residues" evidence="1">
    <location>
        <begin position="75"/>
        <end position="86"/>
    </location>
</feature>
<evidence type="ECO:0000256" key="2">
    <source>
        <dbReference type="SAM" id="SignalP"/>
    </source>
</evidence>
<dbReference type="Gene3D" id="1.10.2000.10">
    <property type="entry name" value="Frizzled cysteine-rich domain"/>
    <property type="match status" value="1"/>
</dbReference>
<sequence length="620" mass="66510">MLRPVPALTLFWVTALALVFPAVVAPAQALDGTRNNPPTINLQNLNPGLLLEDEPLKPGYYAAAVDRVQLLPRVVKDSDDSKKDSDGDSDSDSDNDSDNNSKGILDPPSKSVASLSSATDLPNNTVLQGELSPGDYHVYHLTNVSSAAQTAFFTANLCSAPAGDTGNISNSVQIQVAASLTDLTSAKSAGSANYTAVSLDSDVMENPDSDDYLTVSSGVISWYTGFYMGFSNLTVLATNISSLYIMIRAGDNIKNISSSDSWTYQLGASTAGPLHEYSSGPNLYLVDTDFAHALLVTDGMTDQKEGYENMTFYEDLDTYYDIHVFVKSAGDALATRLGGSYCAMSSAPSQLLNRGNADISVTTRGNPAVPKLQYFMSGLNMSTDYSVFLTRAANPDSEMGAGSNGGTAFPGVSMRTNAEQNCQIVYDLEFCSDVAYAVPGNASAFTPLELGEVYDAKASGWYGNFNKSLQQVSCDIRTMEQYSILRTCEDCATSYRQWLCSVTIPRCMDATSPGDYLTLRAVNSSRASFIDEIIRPGPYKELLPCIGMCDALVQDCPASMGFACPKVGQIGFEGYYMSKANDGSVQCNFPGAVYRTSGGVRIRSSVWGYLVILFVCLSIL</sequence>
<dbReference type="Proteomes" id="UP000398389">
    <property type="component" value="Unassembled WGS sequence"/>
</dbReference>
<evidence type="ECO:0008006" key="5">
    <source>
        <dbReference type="Google" id="ProtNLM"/>
    </source>
</evidence>
<evidence type="ECO:0000256" key="1">
    <source>
        <dbReference type="SAM" id="MobiDB-lite"/>
    </source>
</evidence>
<dbReference type="InterPro" id="IPR024338">
    <property type="entry name" value="MID1/Yam8"/>
</dbReference>
<dbReference type="PANTHER" id="PTHR39142">
    <property type="entry name" value="MID1P"/>
    <property type="match status" value="1"/>
</dbReference>
<keyword evidence="2" id="KW-0732">Signal</keyword>
<proteinExistence type="predicted"/>
<protein>
    <recommendedName>
        <fullName evidence="5">FZ domain-containing protein</fullName>
    </recommendedName>
</protein>